<dbReference type="STRING" id="313628.LNTAR_14352"/>
<name>A6DHC2_9BACT</name>
<dbReference type="OrthoDB" id="9788304at2"/>
<dbReference type="Proteomes" id="UP000004947">
    <property type="component" value="Unassembled WGS sequence"/>
</dbReference>
<protein>
    <recommendedName>
        <fullName evidence="4">Zinc ribbon domain-containing protein</fullName>
    </recommendedName>
</protein>
<keyword evidence="1" id="KW-0472">Membrane</keyword>
<keyword evidence="3" id="KW-1185">Reference proteome</keyword>
<dbReference type="RefSeq" id="WP_007277307.1">
    <property type="nucleotide sequence ID" value="NZ_ABCK01000003.1"/>
</dbReference>
<evidence type="ECO:0000256" key="1">
    <source>
        <dbReference type="SAM" id="Phobius"/>
    </source>
</evidence>
<accession>A6DHC2</accession>
<organism evidence="2 3">
    <name type="scientific">Lentisphaera araneosa HTCC2155</name>
    <dbReference type="NCBI Taxonomy" id="313628"/>
    <lineage>
        <taxon>Bacteria</taxon>
        <taxon>Pseudomonadati</taxon>
        <taxon>Lentisphaerota</taxon>
        <taxon>Lentisphaeria</taxon>
        <taxon>Lentisphaerales</taxon>
        <taxon>Lentisphaeraceae</taxon>
        <taxon>Lentisphaera</taxon>
    </lineage>
</organism>
<reference evidence="2 3" key="1">
    <citation type="journal article" date="2010" name="J. Bacteriol.">
        <title>Genome sequence of Lentisphaera araneosa HTCC2155T, the type species of the order Lentisphaerales in the phylum Lentisphaerae.</title>
        <authorList>
            <person name="Thrash J.C."/>
            <person name="Cho J.C."/>
            <person name="Vergin K.L."/>
            <person name="Morris R.M."/>
            <person name="Giovannoni S.J."/>
        </authorList>
    </citation>
    <scope>NUCLEOTIDE SEQUENCE [LARGE SCALE GENOMIC DNA]</scope>
    <source>
        <strain evidence="2 3">HTCC2155</strain>
    </source>
</reference>
<gene>
    <name evidence="2" type="ORF">LNTAR_14352</name>
</gene>
<keyword evidence="1" id="KW-1133">Transmembrane helix</keyword>
<sequence>MEIQCDKCGNQNPLGAIFCRTCGEKLEMKEMQPKVTQSANKRKMNSFMLRQLISLIVFILIALIGVGAFMKQDVPVYEEDELKKDVIVKKQKYLFNRLNNDARYKKLKKLTLTEAELAAVVTQDMKSRWESEDGKAAAEEALVIPQEFYVDILDSERIKFILRVKLNRLFETDLYSSVVYKIVNDEETGQAEFVLDGTSQGWVPVPTAASMTIKANFKAMLAESDKPEEMVKQVASVELDPEAGSIVINFVQASKKK</sequence>
<comment type="caution">
    <text evidence="2">The sequence shown here is derived from an EMBL/GenBank/DDBJ whole genome shotgun (WGS) entry which is preliminary data.</text>
</comment>
<evidence type="ECO:0000313" key="2">
    <source>
        <dbReference type="EMBL" id="EDM29005.1"/>
    </source>
</evidence>
<dbReference type="EMBL" id="ABCK01000003">
    <property type="protein sequence ID" value="EDM29005.1"/>
    <property type="molecule type" value="Genomic_DNA"/>
</dbReference>
<proteinExistence type="predicted"/>
<evidence type="ECO:0000313" key="3">
    <source>
        <dbReference type="Proteomes" id="UP000004947"/>
    </source>
</evidence>
<feature type="transmembrane region" description="Helical" evidence="1">
    <location>
        <begin position="52"/>
        <end position="70"/>
    </location>
</feature>
<keyword evidence="1" id="KW-0812">Transmembrane</keyword>
<dbReference type="AlphaFoldDB" id="A6DHC2"/>
<evidence type="ECO:0008006" key="4">
    <source>
        <dbReference type="Google" id="ProtNLM"/>
    </source>
</evidence>